<dbReference type="Gene3D" id="3.90.50.10">
    <property type="entry name" value="Photosynthetic Reaction Center, subunit H, domain 2"/>
    <property type="match status" value="1"/>
</dbReference>
<sequence length="297" mass="33427">MARLMPVSELIRDRNYDVGDTYDIVGRHAYAQNGEKVGTVREILTDGSGRIRYFVLDVGGWFSAKEVMVPVGSARIEEDGVYFDQLTRDQVKDMSTYTAGQDYTYDNQVEDIRVLYGVDRARQQTTPGEFVYRDDDEAYRTPQRLQLLEERLQVNKDRYVAGQVEIGKHVETRTENVTVGLEREELVIERRPVSEARPVEGAVTLGEGTETVRVDLEAERADVSKQAYVTEEVEVGKRTVTEQQTVTETVGREVLDVNQSGQVTVQGGDTALRADDRTLGERAADAVDPLDGKIDRR</sequence>
<evidence type="ECO:0000259" key="1">
    <source>
        <dbReference type="Pfam" id="PF05239"/>
    </source>
</evidence>
<dbReference type="Pfam" id="PF09557">
    <property type="entry name" value="DUF2382"/>
    <property type="match status" value="1"/>
</dbReference>
<reference evidence="4" key="1">
    <citation type="journal article" date="2019" name="Int. J. Syst. Evol. Microbiol.">
        <title>The Global Catalogue of Microorganisms (GCM) 10K type strain sequencing project: providing services to taxonomists for standard genome sequencing and annotation.</title>
        <authorList>
            <consortium name="The Broad Institute Genomics Platform"/>
            <consortium name="The Broad Institute Genome Sequencing Center for Infectious Disease"/>
            <person name="Wu L."/>
            <person name="Ma J."/>
        </authorList>
    </citation>
    <scope>NUCLEOTIDE SEQUENCE [LARGE SCALE GENOMIC DNA]</scope>
    <source>
        <strain evidence="4">JCM 19173</strain>
    </source>
</reference>
<comment type="caution">
    <text evidence="3">The sequence shown here is derived from an EMBL/GenBank/DDBJ whole genome shotgun (WGS) entry which is preliminary data.</text>
</comment>
<dbReference type="Proteomes" id="UP000604341">
    <property type="component" value="Unassembled WGS sequence"/>
</dbReference>
<dbReference type="InterPro" id="IPR027275">
    <property type="entry name" value="PRC-brl_dom"/>
</dbReference>
<dbReference type="SUPFAM" id="SSF50346">
    <property type="entry name" value="PRC-barrel domain"/>
    <property type="match status" value="1"/>
</dbReference>
<dbReference type="InterPro" id="IPR011033">
    <property type="entry name" value="PRC_barrel-like_sf"/>
</dbReference>
<feature type="domain" description="PRC-barrel" evidence="1">
    <location>
        <begin position="22"/>
        <end position="86"/>
    </location>
</feature>
<keyword evidence="4" id="KW-1185">Reference proteome</keyword>
<protein>
    <recommendedName>
        <fullName evidence="5">Photosystem reaction center subunit H</fullName>
    </recommendedName>
</protein>
<evidence type="ECO:0000313" key="3">
    <source>
        <dbReference type="EMBL" id="GGL08623.1"/>
    </source>
</evidence>
<proteinExistence type="predicted"/>
<dbReference type="RefSeq" id="WP_189069728.1">
    <property type="nucleotide sequence ID" value="NZ_BMPE01000009.1"/>
</dbReference>
<dbReference type="InterPro" id="IPR014747">
    <property type="entry name" value="Bac_photo_RC_H_C"/>
</dbReference>
<dbReference type="PANTHER" id="PTHR38463:SF1">
    <property type="entry name" value="STRESS RESPONSE PROTEIN YSNF"/>
    <property type="match status" value="1"/>
</dbReference>
<accession>A0ABQ2FMJ3</accession>
<dbReference type="InterPro" id="IPR052967">
    <property type="entry name" value="Stress_Response_Assoc"/>
</dbReference>
<name>A0ABQ2FMJ3_9DEIO</name>
<evidence type="ECO:0000313" key="4">
    <source>
        <dbReference type="Proteomes" id="UP000604341"/>
    </source>
</evidence>
<gene>
    <name evidence="3" type="ORF">GCM10010844_29240</name>
</gene>
<dbReference type="Pfam" id="PF05239">
    <property type="entry name" value="PRC"/>
    <property type="match status" value="1"/>
</dbReference>
<dbReference type="InterPro" id="IPR019060">
    <property type="entry name" value="DUF2382"/>
</dbReference>
<organism evidence="3 4">
    <name type="scientific">Deinococcus radiotolerans</name>
    <dbReference type="NCBI Taxonomy" id="1309407"/>
    <lineage>
        <taxon>Bacteria</taxon>
        <taxon>Thermotogati</taxon>
        <taxon>Deinococcota</taxon>
        <taxon>Deinococci</taxon>
        <taxon>Deinococcales</taxon>
        <taxon>Deinococcaceae</taxon>
        <taxon>Deinococcus</taxon>
    </lineage>
</organism>
<dbReference type="EMBL" id="BMPE01000009">
    <property type="protein sequence ID" value="GGL08623.1"/>
    <property type="molecule type" value="Genomic_DNA"/>
</dbReference>
<dbReference type="PANTHER" id="PTHR38463">
    <property type="entry name" value="STRESS RESPONSE PROTEIN YSNF"/>
    <property type="match status" value="1"/>
</dbReference>
<dbReference type="NCBIfam" id="TIGR02271">
    <property type="entry name" value="YsnF/AvaK domain"/>
    <property type="match status" value="1"/>
</dbReference>
<evidence type="ECO:0000259" key="2">
    <source>
        <dbReference type="Pfam" id="PF09557"/>
    </source>
</evidence>
<feature type="domain" description="DUF2382" evidence="2">
    <location>
        <begin position="145"/>
        <end position="257"/>
    </location>
</feature>
<evidence type="ECO:0008006" key="5">
    <source>
        <dbReference type="Google" id="ProtNLM"/>
    </source>
</evidence>